<organism evidence="1">
    <name type="scientific">marine sediment metagenome</name>
    <dbReference type="NCBI Taxonomy" id="412755"/>
    <lineage>
        <taxon>unclassified sequences</taxon>
        <taxon>metagenomes</taxon>
        <taxon>ecological metagenomes</taxon>
    </lineage>
</organism>
<protein>
    <submittedName>
        <fullName evidence="1">Uncharacterized protein</fullName>
    </submittedName>
</protein>
<dbReference type="AlphaFoldDB" id="A0A0F9Y2M8"/>
<comment type="caution">
    <text evidence="1">The sequence shown here is derived from an EMBL/GenBank/DDBJ whole genome shotgun (WGS) entry which is preliminary data.</text>
</comment>
<proteinExistence type="predicted"/>
<name>A0A0F9Y2M8_9ZZZZ</name>
<gene>
    <name evidence="1" type="ORF">LCGC14_0071400</name>
</gene>
<accession>A0A0F9Y2M8</accession>
<evidence type="ECO:0000313" key="1">
    <source>
        <dbReference type="EMBL" id="KKO06127.1"/>
    </source>
</evidence>
<reference evidence="1" key="1">
    <citation type="journal article" date="2015" name="Nature">
        <title>Complex archaea that bridge the gap between prokaryotes and eukaryotes.</title>
        <authorList>
            <person name="Spang A."/>
            <person name="Saw J.H."/>
            <person name="Jorgensen S.L."/>
            <person name="Zaremba-Niedzwiedzka K."/>
            <person name="Martijn J."/>
            <person name="Lind A.E."/>
            <person name="van Eijk R."/>
            <person name="Schleper C."/>
            <person name="Guy L."/>
            <person name="Ettema T.J."/>
        </authorList>
    </citation>
    <scope>NUCLEOTIDE SEQUENCE</scope>
</reference>
<sequence>MSIIKKIAPLLFLTIGFVQVNAQSSCSELMDIVKFEGYGSTYTSHSSDAISQVTFYEVDGENFNTHYFAIVTFTSSYQEYIYQVDSSTKNNYSMNYMQSAGEAFWKYIQPYNENLNCAPN</sequence>
<dbReference type="EMBL" id="LAZR01000017">
    <property type="protein sequence ID" value="KKO06127.1"/>
    <property type="molecule type" value="Genomic_DNA"/>
</dbReference>